<evidence type="ECO:0000256" key="1">
    <source>
        <dbReference type="SAM" id="MobiDB-lite"/>
    </source>
</evidence>
<proteinExistence type="predicted"/>
<feature type="transmembrane region" description="Helical" evidence="2">
    <location>
        <begin position="272"/>
        <end position="291"/>
    </location>
</feature>
<feature type="signal peptide" evidence="3">
    <location>
        <begin position="1"/>
        <end position="21"/>
    </location>
</feature>
<feature type="chain" id="PRO_5044054049" description="Lipoprotein" evidence="3">
    <location>
        <begin position="22"/>
        <end position="310"/>
    </location>
</feature>
<evidence type="ECO:0000313" key="6">
    <source>
        <dbReference type="Proteomes" id="UP000037029"/>
    </source>
</evidence>
<evidence type="ECO:0008006" key="8">
    <source>
        <dbReference type="Google" id="ProtNLM"/>
    </source>
</evidence>
<keyword evidence="2" id="KW-0812">Transmembrane</keyword>
<evidence type="ECO:0000313" key="4">
    <source>
        <dbReference type="EMBL" id="ATP21228.1"/>
    </source>
</evidence>
<organism evidence="4 6">
    <name type="scientific">Sphingobium yanoikuyae</name>
    <name type="common">Sphingomonas yanoikuyae</name>
    <dbReference type="NCBI Taxonomy" id="13690"/>
    <lineage>
        <taxon>Bacteria</taxon>
        <taxon>Pseudomonadati</taxon>
        <taxon>Pseudomonadota</taxon>
        <taxon>Alphaproteobacteria</taxon>
        <taxon>Sphingomonadales</taxon>
        <taxon>Sphingomonadaceae</taxon>
        <taxon>Sphingobium</taxon>
    </lineage>
</organism>
<dbReference type="Proteomes" id="UP000037029">
    <property type="component" value="Chromosome"/>
</dbReference>
<reference evidence="4 6" key="1">
    <citation type="submission" date="2017-04" db="EMBL/GenBank/DDBJ databases">
        <title>Characterization, genome and methylation analysis of a phthalic acid esters degrading strain Sphingobium yanoikuyae SHJ.</title>
        <authorList>
            <person name="Feng L."/>
        </authorList>
    </citation>
    <scope>NUCLEOTIDE SEQUENCE [LARGE SCALE GENOMIC DNA]</scope>
    <source>
        <strain evidence="4 6">SHJ</strain>
    </source>
</reference>
<evidence type="ECO:0000256" key="3">
    <source>
        <dbReference type="SAM" id="SignalP"/>
    </source>
</evidence>
<keyword evidence="3" id="KW-0732">Signal</keyword>
<evidence type="ECO:0000256" key="2">
    <source>
        <dbReference type="SAM" id="Phobius"/>
    </source>
</evidence>
<evidence type="ECO:0000313" key="7">
    <source>
        <dbReference type="Proteomes" id="UP000464086"/>
    </source>
</evidence>
<protein>
    <recommendedName>
        <fullName evidence="8">Lipoprotein</fullName>
    </recommendedName>
</protein>
<keyword evidence="2" id="KW-0472">Membrane</keyword>
<dbReference type="Proteomes" id="UP000464086">
    <property type="component" value="Chromosome"/>
</dbReference>
<keyword evidence="2" id="KW-1133">Transmembrane helix</keyword>
<evidence type="ECO:0000313" key="5">
    <source>
        <dbReference type="EMBL" id="QHD70149.1"/>
    </source>
</evidence>
<reference evidence="5 7" key="2">
    <citation type="submission" date="2019-12" db="EMBL/GenBank/DDBJ databases">
        <title>Functional and genomic insights into the Sphingobium yanoikuyae YC-JY1, a bacterium efficiently degrading bisphenol A.</title>
        <authorList>
            <person name="Jia Y."/>
            <person name="Li X."/>
            <person name="Wang J."/>
            <person name="Eltoukhy A."/>
            <person name="Lamraoui I."/>
            <person name="Yan Y."/>
        </authorList>
    </citation>
    <scope>NUCLEOTIDE SEQUENCE [LARGE SCALE GENOMIC DNA]</scope>
    <source>
        <strain evidence="5 7">YC-JY1</strain>
    </source>
</reference>
<feature type="region of interest" description="Disordered" evidence="1">
    <location>
        <begin position="65"/>
        <end position="84"/>
    </location>
</feature>
<dbReference type="EMBL" id="CP020925">
    <property type="protein sequence ID" value="ATP21228.1"/>
    <property type="molecule type" value="Genomic_DNA"/>
</dbReference>
<name>A0A0J9D6H6_SPHYA</name>
<gene>
    <name evidence="4" type="ORF">BV87_24470</name>
    <name evidence="5" type="ORF">GS397_26060</name>
</gene>
<dbReference type="RefSeq" id="WP_048936405.1">
    <property type="nucleotide sequence ID" value="NZ_CP020925.1"/>
</dbReference>
<dbReference type="EMBL" id="CP047218">
    <property type="protein sequence ID" value="QHD70149.1"/>
    <property type="molecule type" value="Genomic_DNA"/>
</dbReference>
<accession>A0A0J9D6H6</accession>
<dbReference type="AlphaFoldDB" id="A0A0J9D6H6"/>
<sequence length="310" mass="32264">MMGGRLLTMAVMLGLAGCNSAPMQGESASSDVENAAAPMPGAIPEDALDNAMNAADIMPGNAVSPDTGGPVYGGGSVEPGNAAGGTADDPWCPAARAAMPAARCAALAAQRDSLEQGVAAFNPPRMMMRGAATRVVLAIGAQAERSETIRAAGGRPADVQVSPIRIGRYMRAALSGSAFDIVPIGDPQRDLGMSGSEQWEWDVTPTRAGDQTLQVRIETFAQDGEGHATRLKLYQSAPIAVSVHVTDREVRAEKIQTAKDDIKDTTGLLESLRGWLLALAGVIVAASLVVWRMRGFGKRPDDDKNDPSGS</sequence>
<dbReference type="PROSITE" id="PS51257">
    <property type="entry name" value="PROKAR_LIPOPROTEIN"/>
    <property type="match status" value="1"/>
</dbReference>